<evidence type="ECO:0000256" key="5">
    <source>
        <dbReference type="ARBA" id="ARBA00023159"/>
    </source>
</evidence>
<dbReference type="Pfam" id="PF09497">
    <property type="entry name" value="Med12"/>
    <property type="match status" value="1"/>
</dbReference>
<comment type="similarity">
    <text evidence="2">Belongs to the Mediator complex subunit 12 family.</text>
</comment>
<evidence type="ECO:0000256" key="6">
    <source>
        <dbReference type="ARBA" id="ARBA00023163"/>
    </source>
</evidence>
<keyword evidence="4" id="KW-0805">Transcription regulation</keyword>
<feature type="compositionally biased region" description="Polar residues" evidence="8">
    <location>
        <begin position="318"/>
        <end position="337"/>
    </location>
</feature>
<dbReference type="SMART" id="SM01281">
    <property type="entry name" value="Med12"/>
    <property type="match status" value="1"/>
</dbReference>
<feature type="compositionally biased region" description="Polar residues" evidence="8">
    <location>
        <begin position="544"/>
        <end position="555"/>
    </location>
</feature>
<dbReference type="GO" id="GO:0003713">
    <property type="term" value="F:transcription coactivator activity"/>
    <property type="evidence" value="ECO:0007669"/>
    <property type="project" value="TreeGrafter"/>
</dbReference>
<protein>
    <recommendedName>
        <fullName evidence="9">Mediator complex subunit Med12 domain-containing protein</fullName>
    </recommendedName>
</protein>
<dbReference type="GO" id="GO:0045944">
    <property type="term" value="P:positive regulation of transcription by RNA polymerase II"/>
    <property type="evidence" value="ECO:0007669"/>
    <property type="project" value="TreeGrafter"/>
</dbReference>
<dbReference type="eggNOG" id="KOG3598">
    <property type="taxonomic scope" value="Eukaryota"/>
</dbReference>
<evidence type="ECO:0000313" key="11">
    <source>
        <dbReference type="Proteomes" id="UP000007875"/>
    </source>
</evidence>
<keyword evidence="6" id="KW-0804">Transcription</keyword>
<dbReference type="OMA" id="YQQSHDK"/>
<evidence type="ECO:0000256" key="7">
    <source>
        <dbReference type="ARBA" id="ARBA00023242"/>
    </source>
</evidence>
<feature type="region of interest" description="Disordered" evidence="8">
    <location>
        <begin position="536"/>
        <end position="555"/>
    </location>
</feature>
<organism evidence="10 11">
    <name type="scientific">Ciona savignyi</name>
    <name type="common">Pacific transparent sea squirt</name>
    <dbReference type="NCBI Taxonomy" id="51511"/>
    <lineage>
        <taxon>Eukaryota</taxon>
        <taxon>Metazoa</taxon>
        <taxon>Chordata</taxon>
        <taxon>Tunicata</taxon>
        <taxon>Ascidiacea</taxon>
        <taxon>Phlebobranchia</taxon>
        <taxon>Cionidae</taxon>
        <taxon>Ciona</taxon>
    </lineage>
</organism>
<evidence type="ECO:0000256" key="3">
    <source>
        <dbReference type="ARBA" id="ARBA00022491"/>
    </source>
</evidence>
<comment type="subcellular location">
    <subcellularLocation>
        <location evidence="1">Nucleus</location>
    </subcellularLocation>
</comment>
<dbReference type="InParanoid" id="H2YRP3"/>
<keyword evidence="3" id="KW-0678">Repressor</keyword>
<reference evidence="10" key="3">
    <citation type="submission" date="2025-09" db="UniProtKB">
        <authorList>
            <consortium name="Ensembl"/>
        </authorList>
    </citation>
    <scope>IDENTIFICATION</scope>
</reference>
<feature type="compositionally biased region" description="Low complexity" evidence="8">
    <location>
        <begin position="1414"/>
        <end position="1424"/>
    </location>
</feature>
<dbReference type="InterPro" id="IPR021990">
    <property type="entry name" value="Mediator_Med12_LCEWAV"/>
</dbReference>
<evidence type="ECO:0000256" key="2">
    <source>
        <dbReference type="ARBA" id="ARBA00010289"/>
    </source>
</evidence>
<feature type="region of interest" description="Disordered" evidence="8">
    <location>
        <begin position="1411"/>
        <end position="1434"/>
    </location>
</feature>
<feature type="domain" description="Mediator complex subunit Med12" evidence="9">
    <location>
        <begin position="100"/>
        <end position="163"/>
    </location>
</feature>
<sequence length="1747" mass="196420">MSLLGFYQNRWLIRSRLGPPDVYPQDSKQKEDELTLVNVKQGFINQPPLPEEHSSAHLYTIDVNKVLTFFNQILTQKQMTTTFIDAGAGKRLKPQVSKEHFWLVPVINPKFRGHLQSWFKDLIGVKSLMNLCRRFPVFSKKDDLFRTLAEYEVPMVRATWVIKMTSAYHLTQTDAKIKKRAGNDPNLEWTQAICKFLREQLAKLNDGNNSPNTSSTYRVSLITCIPRLVQFILTQHNPSVIFKLFPQGLFDRHEFLSWLVEEFECVPLYDEVALSYFVPILQGFIEEVAMNQLLARRMSFAAARHLNWLFLEGSNSRSQSPALQSGSNTPGTPQLITRPTPPQLKQQCPDYLLSIAHTLGCAIQCTVISCPGALVWYQPVDAKSCGSPLDLLPCASSDLPLPDVPKQDLIKHRLLLQQQEAEIIRRSRASEMKWSTDKCQESTAGHTINRVLGALEALDKQHFERRTTDSWCDPLDSLYHKIFDPGQEKDCDIQLTKSSEDAVVGLLCEWAISPKRLGVHRAAVVAKLLDLRQQAELPEPPMENDTSLNTSESMPPNLASATPYFQNLLFTFLDVQAPELSKENRDDFEEIQSFRNLVLLFSELIEHDVFSHDIYMNTLISRGEISSAWTATRYPTIPASTDQRYDSNGYFGESVFSPMDCRVDRHFLDAVRIDSTTGKSPPNPDGNNIAGGVWGHGQPRHVQYLMHFPIPFQDDGITQEWNQRLMVLYGAGRVKTDVKRAVRKVTRHLTKLMQCRRSIDDAGGVTPGRKAKKSNRSSHLEVLSRYRLLSYFDQHMATSTAAKALLTAIKNYIAGRSSQLPRLEVVQLLFDLMEDALNVGGLVRTAVAVAARLADLAAEIERRKKDFAAQMDYAWYATELSLAVVSVLRHYISYLTLNADITIDAFEGLLNAVKHPQTPAHCTSPDRSILVFLYDLHTSFGYIRSQSAESFSGYVSTVRQALCSTKKPATSNCRYDPNFLREFISNPSMESPLTVAQRFSDCLQDVTARYSFVCSAVITVCNGHQDFEKVNALAILCSEMNARCNELSSEWLGVLKALCFSSCAVNFNDVLLVVEASDAQIRDPLSIFTAVLIARGCLSLEDVIQHVAIPSLLAACKNRTAPGLPNPDTSARLTCHLLLQLFKSPSSNNSSFRLPFSSDRHLLAAAQQNIAVGAVLAVLKGVLKLGDAGLSATRNQFSHDHDLSVTSFLKPIGSLDDFDDIHMTGAQDIKRKSGAMEGASLSEFAKHAVRVICSQQWVREKCLKDPVMDLLMDQVLTREQRQNLIQLICYPQEDLQRLSGLSNDPRRYVVNVLSGMTRWTFRQCLLELQVMLRQSPQEKSLPEHIAKATIEVFQQQQQQNAESTKERKSSLTGPELDRCNVWLVAPLVSKLPSQVQGKVLQEASAILEAPQNLSSTSTRSGAGSRSDKDQRQGGTSLLNLQPFLTLILTCLKGQDEQRDSLLESLQSQIVMLHTEWQESHRGPCKDISSQNCVHDALELRLSLVGGMFDTVMSNSQWTSDVVIMLMTLILSGMVDVQTNIELFDVVYDMIAVLLHHTLGGDAINRGEGSKREYINIVKKMKKEIADRQSESIRRLRQLLPITRAEVYVVCCEPAGPHMDVKGNKIPVPVDGNQGLQVASKQKLNMWDVIEGLKHSAPLCLAWFGAKTTERKPMFYEEQHSLLLHHQHSQKRDLKDFLTPPQLPPEEEEDIKPPELKPPIMKYGNSTHTDDIKRPQPKIPKSKRNKRL</sequence>
<proteinExistence type="inferred from homology"/>
<dbReference type="Pfam" id="PF12145">
    <property type="entry name" value="Med12-LCEWAV"/>
    <property type="match status" value="1"/>
</dbReference>
<evidence type="ECO:0000256" key="8">
    <source>
        <dbReference type="SAM" id="MobiDB-lite"/>
    </source>
</evidence>
<feature type="region of interest" description="Disordered" evidence="8">
    <location>
        <begin position="1692"/>
        <end position="1747"/>
    </location>
</feature>
<evidence type="ECO:0000313" key="10">
    <source>
        <dbReference type="Ensembl" id="ENSCSAVP00000008003.1"/>
    </source>
</evidence>
<reference evidence="10" key="2">
    <citation type="submission" date="2025-08" db="UniProtKB">
        <authorList>
            <consortium name="Ensembl"/>
        </authorList>
    </citation>
    <scope>IDENTIFICATION</scope>
</reference>
<evidence type="ECO:0000256" key="4">
    <source>
        <dbReference type="ARBA" id="ARBA00023015"/>
    </source>
</evidence>
<dbReference type="Proteomes" id="UP000007875">
    <property type="component" value="Unassembled WGS sequence"/>
</dbReference>
<evidence type="ECO:0000256" key="1">
    <source>
        <dbReference type="ARBA" id="ARBA00004123"/>
    </source>
</evidence>
<dbReference type="InterPro" id="IPR051647">
    <property type="entry name" value="Mediator_comp_sub12"/>
</dbReference>
<keyword evidence="5" id="KW-0010">Activator</keyword>
<dbReference type="Ensembl" id="ENSCSAVT00000008109.1">
    <property type="protein sequence ID" value="ENSCSAVP00000008003.1"/>
    <property type="gene ID" value="ENSCSAVG00000004768.1"/>
</dbReference>
<name>H2YRP3_CIOSA</name>
<dbReference type="GO" id="GO:0016592">
    <property type="term" value="C:mediator complex"/>
    <property type="evidence" value="ECO:0007669"/>
    <property type="project" value="InterPro"/>
</dbReference>
<feature type="region of interest" description="Disordered" evidence="8">
    <location>
        <begin position="318"/>
        <end position="340"/>
    </location>
</feature>
<dbReference type="GeneTree" id="ENSGT00440000037505"/>
<dbReference type="PANTHER" id="PTHR46007">
    <property type="entry name" value="MEDIATOR OF RNA POLYMERASE II TRANSCRIPTION SUBUNIT 12"/>
    <property type="match status" value="1"/>
</dbReference>
<accession>H2YRP3</accession>
<dbReference type="STRING" id="51511.ENSCSAVP00000008003"/>
<feature type="region of interest" description="Disordered" evidence="8">
    <location>
        <begin position="674"/>
        <end position="693"/>
    </location>
</feature>
<reference evidence="11" key="1">
    <citation type="submission" date="2003-08" db="EMBL/GenBank/DDBJ databases">
        <authorList>
            <person name="Birren B."/>
            <person name="Nusbaum C."/>
            <person name="Abebe A."/>
            <person name="Abouelleil A."/>
            <person name="Adekoya E."/>
            <person name="Ait-zahra M."/>
            <person name="Allen N."/>
            <person name="Allen T."/>
            <person name="An P."/>
            <person name="Anderson M."/>
            <person name="Anderson S."/>
            <person name="Arachchi H."/>
            <person name="Armbruster J."/>
            <person name="Bachantsang P."/>
            <person name="Baldwin J."/>
            <person name="Barry A."/>
            <person name="Bayul T."/>
            <person name="Blitshsteyn B."/>
            <person name="Bloom T."/>
            <person name="Blye J."/>
            <person name="Boguslavskiy L."/>
            <person name="Borowsky M."/>
            <person name="Boukhgalter B."/>
            <person name="Brunache A."/>
            <person name="Butler J."/>
            <person name="Calixte N."/>
            <person name="Calvo S."/>
            <person name="Camarata J."/>
            <person name="Campo K."/>
            <person name="Chang J."/>
            <person name="Cheshatsang Y."/>
            <person name="Citroen M."/>
            <person name="Collymore A."/>
            <person name="Considine T."/>
            <person name="Cook A."/>
            <person name="Cooke P."/>
            <person name="Corum B."/>
            <person name="Cuomo C."/>
            <person name="David R."/>
            <person name="Dawoe T."/>
            <person name="Degray S."/>
            <person name="Dodge S."/>
            <person name="Dooley K."/>
            <person name="Dorje P."/>
            <person name="Dorjee K."/>
            <person name="Dorris L."/>
            <person name="Duffey N."/>
            <person name="Dupes A."/>
            <person name="Elkins T."/>
            <person name="Engels R."/>
            <person name="Erickson J."/>
            <person name="Farina A."/>
            <person name="Faro S."/>
            <person name="Ferreira P."/>
            <person name="Fischer H."/>
            <person name="Fitzgerald M."/>
            <person name="Foley K."/>
            <person name="Gage D."/>
            <person name="Galagan J."/>
            <person name="Gearin G."/>
            <person name="Gnerre S."/>
            <person name="Gnirke A."/>
            <person name="Goyette A."/>
            <person name="Graham J."/>
            <person name="Grandbois E."/>
            <person name="Gyaltsen K."/>
            <person name="Hafez N."/>
            <person name="Hagopian D."/>
            <person name="Hagos B."/>
            <person name="Hall J."/>
            <person name="Hatcher B."/>
            <person name="Heller A."/>
            <person name="Higgins H."/>
            <person name="Honan T."/>
            <person name="Horn A."/>
            <person name="Houde N."/>
            <person name="Hughes L."/>
            <person name="Hulme W."/>
            <person name="Husby E."/>
            <person name="Iliev I."/>
            <person name="Jaffe D."/>
            <person name="Jones C."/>
            <person name="Kamal M."/>
            <person name="Kamat A."/>
            <person name="Kamvysselis M."/>
            <person name="Karlsson E."/>
            <person name="Kells C."/>
            <person name="Kieu A."/>
            <person name="Kisner P."/>
            <person name="Kodira C."/>
            <person name="Kulbokas E."/>
            <person name="Labutti K."/>
            <person name="Lama D."/>
            <person name="Landers T."/>
            <person name="Leger J."/>
            <person name="Levine S."/>
            <person name="Lewis D."/>
            <person name="Lewis T."/>
            <person name="Lindblad-toh K."/>
            <person name="Liu X."/>
            <person name="Lokyitsang T."/>
            <person name="Lokyitsang Y."/>
            <person name="Lucien O."/>
            <person name="Lui A."/>
            <person name="Ma L.J."/>
            <person name="Mabbitt R."/>
            <person name="Macdonald J."/>
            <person name="Maclean C."/>
            <person name="Major J."/>
            <person name="Manning J."/>
            <person name="Marabella R."/>
            <person name="Maru K."/>
            <person name="Matthews C."/>
            <person name="Mauceli E."/>
            <person name="Mccarthy M."/>
            <person name="Mcdonough S."/>
            <person name="Mcghee T."/>
            <person name="Meldrim J."/>
            <person name="Meneus L."/>
            <person name="Mesirov J."/>
            <person name="Mihalev A."/>
            <person name="Mihova T."/>
            <person name="Mikkelsen T."/>
            <person name="Mlenga V."/>
            <person name="Moru K."/>
            <person name="Mozes J."/>
            <person name="Mulrain L."/>
            <person name="Munson G."/>
            <person name="Naylor J."/>
            <person name="Newes C."/>
            <person name="Nguyen C."/>
            <person name="Nguyen N."/>
            <person name="Nguyen T."/>
            <person name="Nicol R."/>
            <person name="Nielsen C."/>
            <person name="Nizzari M."/>
            <person name="Norbu C."/>
            <person name="Norbu N."/>
            <person name="O'donnell P."/>
            <person name="Okoawo O."/>
            <person name="O'leary S."/>
            <person name="Omotosho B."/>
            <person name="O'neill K."/>
            <person name="Osman S."/>
            <person name="Parker S."/>
            <person name="Perrin D."/>
            <person name="Phunkhang P."/>
            <person name="Piqani B."/>
            <person name="Purcell S."/>
            <person name="Rachupka T."/>
            <person name="Ramasamy U."/>
            <person name="Rameau R."/>
            <person name="Ray V."/>
            <person name="Raymond C."/>
            <person name="Retta R."/>
            <person name="Richardson S."/>
            <person name="Rise C."/>
            <person name="Rodriguez J."/>
            <person name="Rogers J."/>
            <person name="Rogov P."/>
            <person name="Rutman M."/>
            <person name="Schupbach R."/>
            <person name="Seaman C."/>
            <person name="Settipalli S."/>
            <person name="Sharpe T."/>
            <person name="Sheridan J."/>
            <person name="Sherpa N."/>
            <person name="Shi J."/>
            <person name="Smirnov S."/>
            <person name="Smith C."/>
            <person name="Sougnez C."/>
            <person name="Spencer B."/>
            <person name="Stalker J."/>
            <person name="Stange-thomann N."/>
            <person name="Stavropoulos S."/>
            <person name="Stetson K."/>
            <person name="Stone C."/>
            <person name="Stone S."/>
            <person name="Stubbs M."/>
            <person name="Talamas J."/>
            <person name="Tchuinga P."/>
            <person name="Tenzing P."/>
            <person name="Tesfaye S."/>
            <person name="Theodore J."/>
            <person name="Thoulutsang Y."/>
            <person name="Topham K."/>
            <person name="Towey S."/>
            <person name="Tsamla T."/>
            <person name="Tsomo N."/>
            <person name="Vallee D."/>
            <person name="Vassiliev H."/>
            <person name="Venkataraman V."/>
            <person name="Vinson J."/>
            <person name="Vo A."/>
            <person name="Wade C."/>
            <person name="Wang S."/>
            <person name="Wangchuk T."/>
            <person name="Wangdi T."/>
            <person name="Whittaker C."/>
            <person name="Wilkinson J."/>
            <person name="Wu Y."/>
            <person name="Wyman D."/>
            <person name="Yadav S."/>
            <person name="Yang S."/>
            <person name="Yang X."/>
            <person name="Yeager S."/>
            <person name="Yee E."/>
            <person name="Young G."/>
            <person name="Zainoun J."/>
            <person name="Zembeck L."/>
            <person name="Zimmer A."/>
            <person name="Zody M."/>
            <person name="Lander E."/>
        </authorList>
    </citation>
    <scope>NUCLEOTIDE SEQUENCE [LARGE SCALE GENOMIC DNA]</scope>
</reference>
<dbReference type="InterPro" id="IPR019035">
    <property type="entry name" value="Mediator_Med12"/>
</dbReference>
<keyword evidence="11" id="KW-1185">Reference proteome</keyword>
<dbReference type="PANTHER" id="PTHR46007:SF11">
    <property type="entry name" value="MEDIATOR OF RNA POLYMERASE II TRANSCRIPTION SUBUNIT 12"/>
    <property type="match status" value="1"/>
</dbReference>
<dbReference type="FunCoup" id="H2YRP3">
    <property type="interactions" value="322"/>
</dbReference>
<keyword evidence="7" id="KW-0539">Nucleus</keyword>
<evidence type="ECO:0000259" key="9">
    <source>
        <dbReference type="SMART" id="SM01281"/>
    </source>
</evidence>